<dbReference type="InParanoid" id="J9D4J6"/>
<dbReference type="VEuPathDB" id="MicrosporidiaDB:EDEG_02879"/>
<dbReference type="PROSITE" id="PS51444">
    <property type="entry name" value="FH2"/>
    <property type="match status" value="1"/>
</dbReference>
<comment type="caution">
    <text evidence="2">The sequence shown here is derived from an EMBL/GenBank/DDBJ whole genome shotgun (WGS) entry which is preliminary data.</text>
</comment>
<proteinExistence type="predicted"/>
<dbReference type="SUPFAM" id="SSF101447">
    <property type="entry name" value="Formin homology 2 domain (FH2 domain)"/>
    <property type="match status" value="2"/>
</dbReference>
<organism evidence="2 3">
    <name type="scientific">Edhazardia aedis (strain USNM 41457)</name>
    <name type="common">Microsporidian parasite</name>
    <dbReference type="NCBI Taxonomy" id="1003232"/>
    <lineage>
        <taxon>Eukaryota</taxon>
        <taxon>Fungi</taxon>
        <taxon>Fungi incertae sedis</taxon>
        <taxon>Microsporidia</taxon>
        <taxon>Edhazardia</taxon>
    </lineage>
</organism>
<name>J9D4J6_EDHAE</name>
<dbReference type="PANTHER" id="PTHR45733">
    <property type="entry name" value="FORMIN-J"/>
    <property type="match status" value="1"/>
</dbReference>
<keyword evidence="3" id="KW-1185">Reference proteome</keyword>
<evidence type="ECO:0000259" key="1">
    <source>
        <dbReference type="PROSITE" id="PS51444"/>
    </source>
</evidence>
<evidence type="ECO:0000313" key="2">
    <source>
        <dbReference type="EMBL" id="EJW02726.1"/>
    </source>
</evidence>
<dbReference type="STRING" id="1003232.J9D4J6"/>
<feature type="domain" description="FH2" evidence="1">
    <location>
        <begin position="1"/>
        <end position="375"/>
    </location>
</feature>
<dbReference type="OrthoDB" id="2196228at2759"/>
<dbReference type="InterPro" id="IPR042201">
    <property type="entry name" value="FH2_Formin_sf"/>
</dbReference>
<dbReference type="EMBL" id="AFBI03000059">
    <property type="protein sequence ID" value="EJW02726.1"/>
    <property type="molecule type" value="Genomic_DNA"/>
</dbReference>
<accession>J9D4J6</accession>
<dbReference type="InterPro" id="IPR051144">
    <property type="entry name" value="Formin_homology_domain"/>
</dbReference>
<dbReference type="Pfam" id="PF02181">
    <property type="entry name" value="FH2"/>
    <property type="match status" value="2"/>
</dbReference>
<reference evidence="3" key="2">
    <citation type="submission" date="2015-07" db="EMBL/GenBank/DDBJ databases">
        <title>Contrasting host-pathogen interactions and genome evolution in two generalist and specialist microsporidian pathogens of mosquitoes.</title>
        <authorList>
            <consortium name="The Broad Institute Genomics Platform"/>
            <consortium name="The Broad Institute Genome Sequencing Center for Infectious Disease"/>
            <person name="Cuomo C.A."/>
            <person name="Sanscrainte N.D."/>
            <person name="Goldberg J.M."/>
            <person name="Heiman D."/>
            <person name="Young S."/>
            <person name="Zeng Q."/>
            <person name="Becnel J.J."/>
            <person name="Birren B.W."/>
        </authorList>
    </citation>
    <scope>NUCLEOTIDE SEQUENCE [LARGE SCALE GENOMIC DNA]</scope>
    <source>
        <strain evidence="3">USNM 41457</strain>
    </source>
</reference>
<dbReference type="Gene3D" id="1.20.58.2220">
    <property type="entry name" value="Formin, FH2 domain"/>
    <property type="match status" value="1"/>
</dbReference>
<reference evidence="2 3" key="1">
    <citation type="submission" date="2011-08" db="EMBL/GenBank/DDBJ databases">
        <authorList>
            <person name="Liu Z.J."/>
            <person name="Shi F.L."/>
            <person name="Lu J.Q."/>
            <person name="Li M."/>
            <person name="Wang Z.L."/>
        </authorList>
    </citation>
    <scope>NUCLEOTIDE SEQUENCE [LARGE SCALE GENOMIC DNA]</scope>
    <source>
        <strain evidence="2 3">USNM 41457</strain>
    </source>
</reference>
<dbReference type="AlphaFoldDB" id="J9D4J6"/>
<gene>
    <name evidence="2" type="ORF">EDEG_02879</name>
</gene>
<dbReference type="HOGENOM" id="CLU_737756_0_0_1"/>
<sequence>MEKEKTIWEIINKEINYESMLKIIKIEDLAPFERIEKKDAAENSKKETCQIVFPTKKGNAIGIALGLSKISDKEFLLKILNLDTSAFRENTIKQLIANYPTAREIEFIMNLNTNEKMGRAEEFFFNCIQNIVDINYIGKKVAKNKISKNTNASNKANTSTNAENDTISLESTKTALTIDTADFLETYNLIRRRLKILYFIMTYTDLCSNVRFGIKKLTKVYETALQSPAIKEFMALSLFVGNCINGNSTLGNAEGFTLESIYKFMEYTGNKKEKLMQVITDRLQNDLQKDLRLITRQKLKYDGVCNEMTELTNNYNNIEKDSEDISIFLGQLYTDHNNLKEEFQNFNNLYAKFSKYYGEGDVFSVFSSLLAYISV</sequence>
<protein>
    <recommendedName>
        <fullName evidence="1">FH2 domain-containing protein</fullName>
    </recommendedName>
</protein>
<dbReference type="Proteomes" id="UP000003163">
    <property type="component" value="Unassembled WGS sequence"/>
</dbReference>
<dbReference type="InterPro" id="IPR015425">
    <property type="entry name" value="FH2_Formin"/>
</dbReference>
<evidence type="ECO:0000313" key="3">
    <source>
        <dbReference type="Proteomes" id="UP000003163"/>
    </source>
</evidence>